<name>A0A9W7DQK6_9STRA</name>
<dbReference type="EMBL" id="BRXW01000400">
    <property type="protein sequence ID" value="GMH51017.1"/>
    <property type="molecule type" value="Genomic_DNA"/>
</dbReference>
<protein>
    <submittedName>
        <fullName evidence="2">Uncharacterized protein</fullName>
    </submittedName>
</protein>
<keyword evidence="1" id="KW-0175">Coiled coil</keyword>
<proteinExistence type="predicted"/>
<dbReference type="AlphaFoldDB" id="A0A9W7DQK6"/>
<reference evidence="3" key="1">
    <citation type="journal article" date="2023" name="Commun. Biol.">
        <title>Genome analysis of Parmales, the sister group of diatoms, reveals the evolutionary specialization of diatoms from phago-mixotrophs to photoautotrophs.</title>
        <authorList>
            <person name="Ban H."/>
            <person name="Sato S."/>
            <person name="Yoshikawa S."/>
            <person name="Yamada K."/>
            <person name="Nakamura Y."/>
            <person name="Ichinomiya M."/>
            <person name="Sato N."/>
            <person name="Blanc-Mathieu R."/>
            <person name="Endo H."/>
            <person name="Kuwata A."/>
            <person name="Ogata H."/>
        </authorList>
    </citation>
    <scope>NUCLEOTIDE SEQUENCE [LARGE SCALE GENOMIC DNA]</scope>
    <source>
        <strain evidence="3">NIES 3700</strain>
    </source>
</reference>
<dbReference type="Gene3D" id="3.80.10.10">
    <property type="entry name" value="Ribonuclease Inhibitor"/>
    <property type="match status" value="1"/>
</dbReference>
<gene>
    <name evidence="2" type="ORF">TrLO_g12743</name>
</gene>
<dbReference type="Proteomes" id="UP001165122">
    <property type="component" value="Unassembled WGS sequence"/>
</dbReference>
<dbReference type="InterPro" id="IPR053139">
    <property type="entry name" value="Surface_bspA-like"/>
</dbReference>
<dbReference type="InterPro" id="IPR032675">
    <property type="entry name" value="LRR_dom_sf"/>
</dbReference>
<evidence type="ECO:0000256" key="1">
    <source>
        <dbReference type="SAM" id="Coils"/>
    </source>
</evidence>
<evidence type="ECO:0000313" key="2">
    <source>
        <dbReference type="EMBL" id="GMH51017.1"/>
    </source>
</evidence>
<keyword evidence="3" id="KW-1185">Reference proteome</keyword>
<sequence>MTFLETPEFKRHFIEYVHPVILLVLRRVCKPWQRVTESHIKKLREQGVLELHQGEDTSQDVAKSGARKENMTRVTQVIFFQNVTRIGLNAFVWAQNLVVVDIPEGISSIGPGAFGACRSLTIIFFPTTLKAIGGGAFVACYSLENIDLLHTNLQLLGASAFQSCKNLTSVMIPDSLQTLGKTVFLKCSKLVPSYIDVSNENNDTTSEVLKYLYEKMKSDHMAKDIKKIIVALKSSATADQTTKIASLEAELKIARLELRAEKAEKQNAELRASKEIASLKQQLTSPTDSKKRKHN</sequence>
<dbReference type="PANTHER" id="PTHR45661:SF3">
    <property type="entry name" value="IG-LIKE DOMAIN-CONTAINING PROTEIN"/>
    <property type="match status" value="1"/>
</dbReference>
<comment type="caution">
    <text evidence="2">The sequence shown here is derived from an EMBL/GenBank/DDBJ whole genome shotgun (WGS) entry which is preliminary data.</text>
</comment>
<dbReference type="SUPFAM" id="SSF52058">
    <property type="entry name" value="L domain-like"/>
    <property type="match status" value="1"/>
</dbReference>
<dbReference type="OrthoDB" id="411641at2759"/>
<feature type="coiled-coil region" evidence="1">
    <location>
        <begin position="244"/>
        <end position="282"/>
    </location>
</feature>
<dbReference type="InterPro" id="IPR026906">
    <property type="entry name" value="LRR_5"/>
</dbReference>
<dbReference type="Pfam" id="PF13306">
    <property type="entry name" value="LRR_5"/>
    <property type="match status" value="1"/>
</dbReference>
<evidence type="ECO:0000313" key="3">
    <source>
        <dbReference type="Proteomes" id="UP001165122"/>
    </source>
</evidence>
<dbReference type="PANTHER" id="PTHR45661">
    <property type="entry name" value="SURFACE ANTIGEN"/>
    <property type="match status" value="1"/>
</dbReference>
<accession>A0A9W7DQK6</accession>
<organism evidence="2 3">
    <name type="scientific">Triparma laevis f. longispina</name>
    <dbReference type="NCBI Taxonomy" id="1714387"/>
    <lineage>
        <taxon>Eukaryota</taxon>
        <taxon>Sar</taxon>
        <taxon>Stramenopiles</taxon>
        <taxon>Ochrophyta</taxon>
        <taxon>Bolidophyceae</taxon>
        <taxon>Parmales</taxon>
        <taxon>Triparmaceae</taxon>
        <taxon>Triparma</taxon>
    </lineage>
</organism>